<dbReference type="Proteomes" id="UP000004030">
    <property type="component" value="Unassembled WGS sequence"/>
</dbReference>
<name>G6E9I1_9SPHN</name>
<dbReference type="OrthoDB" id="7467461at2"/>
<dbReference type="KEGG" id="npn:JI59_15100"/>
<protein>
    <submittedName>
        <fullName evidence="1">Replication protein A</fullName>
    </submittedName>
</protein>
<dbReference type="PATRIC" id="fig|1088721.3.peg.990"/>
<dbReference type="EMBL" id="AGFM01000011">
    <property type="protein sequence ID" value="EHJ61998.1"/>
    <property type="molecule type" value="Genomic_DNA"/>
</dbReference>
<organism evidence="1 2">
    <name type="scientific">Novosphingobium pentaromativorans US6-1</name>
    <dbReference type="NCBI Taxonomy" id="1088721"/>
    <lineage>
        <taxon>Bacteria</taxon>
        <taxon>Pseudomonadati</taxon>
        <taxon>Pseudomonadota</taxon>
        <taxon>Alphaproteobacteria</taxon>
        <taxon>Sphingomonadales</taxon>
        <taxon>Sphingomonadaceae</taxon>
        <taxon>Novosphingobium</taxon>
    </lineage>
</organism>
<evidence type="ECO:0000313" key="1">
    <source>
        <dbReference type="EMBL" id="EHJ61998.1"/>
    </source>
</evidence>
<dbReference type="AlphaFoldDB" id="G6E9I1"/>
<keyword evidence="2" id="KW-1185">Reference proteome</keyword>
<comment type="caution">
    <text evidence="1">The sequence shown here is derived from an EMBL/GenBank/DDBJ whole genome shotgun (WGS) entry which is preliminary data.</text>
</comment>
<proteinExistence type="predicted"/>
<dbReference type="eggNOG" id="COG1609">
    <property type="taxonomic scope" value="Bacteria"/>
</dbReference>
<reference evidence="1 2" key="1">
    <citation type="journal article" date="2012" name="J. Bacteriol.">
        <title>Genome sequence of benzo(a)pyrene-degrading bacterium Novosphingobium pentaromativorans US6-1.</title>
        <authorList>
            <person name="Luo Y.R."/>
            <person name="Kang S.G."/>
            <person name="Kim S.J."/>
            <person name="Kim M.R."/>
            <person name="Li N."/>
            <person name="Lee J.H."/>
            <person name="Kwon K.K."/>
        </authorList>
    </citation>
    <scope>NUCLEOTIDE SEQUENCE [LARGE SCALE GENOMIC DNA]</scope>
    <source>
        <strain evidence="1 2">US6-1</strain>
    </source>
</reference>
<accession>G6E9I1</accession>
<evidence type="ECO:0000313" key="2">
    <source>
        <dbReference type="Proteomes" id="UP000004030"/>
    </source>
</evidence>
<sequence>MNGRRSPDAAWRRSYDIDDPRAQVSTIYWQASERNENAFKFFDVIRKAIWQYADHIRKPGKPLPICANAMRVFEALVSHMDFRTGRCDPSLDTITATCKLSRRTVVRQLDVLRRERMIDWTRRTVKTGHAPGEGPQRKQTSNAYFIDLARLPIEIVRTLRQKLGDKLRETTRKLGGSGPVPTRLGGKAAKLVASLTGALGTALGRDAAERRALAGASSQDRLAHMYHGDPEGLRLHLEMLGHASYPSASATLALYPSIRTKG</sequence>
<gene>
    <name evidence="1" type="ORF">NSU_1002</name>
</gene>
<dbReference type="RefSeq" id="WP_007011917.1">
    <property type="nucleotide sequence ID" value="NZ_AGFM01000011.1"/>
</dbReference>